<organism evidence="1 2">
    <name type="scientific">Nisaea acidiphila</name>
    <dbReference type="NCBI Taxonomy" id="1862145"/>
    <lineage>
        <taxon>Bacteria</taxon>
        <taxon>Pseudomonadati</taxon>
        <taxon>Pseudomonadota</taxon>
        <taxon>Alphaproteobacteria</taxon>
        <taxon>Rhodospirillales</taxon>
        <taxon>Thalassobaculaceae</taxon>
        <taxon>Nisaea</taxon>
    </lineage>
</organism>
<accession>A0A9J7ARM5</accession>
<reference evidence="1" key="1">
    <citation type="submission" date="2022-08" db="EMBL/GenBank/DDBJ databases">
        <title>Nisaea acidiphila sp. nov., isolated from a marine algal debris and emended description of the genus Nisaea Urios et al. 2008.</title>
        <authorList>
            <person name="Kwon K."/>
        </authorList>
    </citation>
    <scope>NUCLEOTIDE SEQUENCE</scope>
    <source>
        <strain evidence="1">MEBiC11861</strain>
    </source>
</reference>
<dbReference type="Pfam" id="PF13801">
    <property type="entry name" value="Metal_resist"/>
    <property type="match status" value="1"/>
</dbReference>
<evidence type="ECO:0000313" key="1">
    <source>
        <dbReference type="EMBL" id="UUX50016.1"/>
    </source>
</evidence>
<proteinExistence type="predicted"/>
<dbReference type="InterPro" id="IPR025961">
    <property type="entry name" value="Metal_resist"/>
</dbReference>
<dbReference type="Proteomes" id="UP001060336">
    <property type="component" value="Chromosome"/>
</dbReference>
<keyword evidence="2" id="KW-1185">Reference proteome</keyword>
<gene>
    <name evidence="1" type="ORF">NUH88_21830</name>
</gene>
<protein>
    <submittedName>
        <fullName evidence="1">Periplasmic heavy metal sensor</fullName>
    </submittedName>
</protein>
<dbReference type="KEGG" id="naci:NUH88_21830"/>
<dbReference type="Gene3D" id="1.20.120.1490">
    <property type="match status" value="1"/>
</dbReference>
<dbReference type="AlphaFoldDB" id="A0A9J7ARM5"/>
<sequence length="155" mass="18706">MTWTRTRTLALLLFVSVAFNLFVAGMSVGRWDRWDWHRGPHDGPRHGKPMSKIIEYTLGDSLTPEIRERLERHHDAMQETFRESRESRREIRDILIQEPFDREAYLVALDRMSAVHDRMRAETHSFMIEIMEELTPEQRRKLVEKLDRKRRFDDD</sequence>
<dbReference type="RefSeq" id="WP_257768982.1">
    <property type="nucleotide sequence ID" value="NZ_CP102480.1"/>
</dbReference>
<name>A0A9J7ARM5_9PROT</name>
<dbReference type="EMBL" id="CP102480">
    <property type="protein sequence ID" value="UUX50016.1"/>
    <property type="molecule type" value="Genomic_DNA"/>
</dbReference>
<evidence type="ECO:0000313" key="2">
    <source>
        <dbReference type="Proteomes" id="UP001060336"/>
    </source>
</evidence>